<keyword evidence="2" id="KW-1185">Reference proteome</keyword>
<organism evidence="1 2">
    <name type="scientific">Rhynchophorus ferrugineus</name>
    <name type="common">Red palm weevil</name>
    <name type="synonym">Curculio ferrugineus</name>
    <dbReference type="NCBI Taxonomy" id="354439"/>
    <lineage>
        <taxon>Eukaryota</taxon>
        <taxon>Metazoa</taxon>
        <taxon>Ecdysozoa</taxon>
        <taxon>Arthropoda</taxon>
        <taxon>Hexapoda</taxon>
        <taxon>Insecta</taxon>
        <taxon>Pterygota</taxon>
        <taxon>Neoptera</taxon>
        <taxon>Endopterygota</taxon>
        <taxon>Coleoptera</taxon>
        <taxon>Polyphaga</taxon>
        <taxon>Cucujiformia</taxon>
        <taxon>Curculionidae</taxon>
        <taxon>Dryophthorinae</taxon>
        <taxon>Rhynchophorus</taxon>
    </lineage>
</organism>
<gene>
    <name evidence="1" type="ORF">GWI33_017868</name>
</gene>
<name>A0A834HXG1_RHYFE</name>
<dbReference type="Proteomes" id="UP000625711">
    <property type="component" value="Unassembled WGS sequence"/>
</dbReference>
<proteinExistence type="predicted"/>
<reference evidence="1" key="1">
    <citation type="submission" date="2020-08" db="EMBL/GenBank/DDBJ databases">
        <title>Genome sequencing and assembly of the red palm weevil Rhynchophorus ferrugineus.</title>
        <authorList>
            <person name="Dias G.B."/>
            <person name="Bergman C.M."/>
            <person name="Manee M."/>
        </authorList>
    </citation>
    <scope>NUCLEOTIDE SEQUENCE</scope>
    <source>
        <strain evidence="1">AA-2017</strain>
        <tissue evidence="1">Whole larva</tissue>
    </source>
</reference>
<evidence type="ECO:0000313" key="2">
    <source>
        <dbReference type="Proteomes" id="UP000625711"/>
    </source>
</evidence>
<dbReference type="EMBL" id="JAACXV010014261">
    <property type="protein sequence ID" value="KAF7269119.1"/>
    <property type="molecule type" value="Genomic_DNA"/>
</dbReference>
<comment type="caution">
    <text evidence="1">The sequence shown here is derived from an EMBL/GenBank/DDBJ whole genome shotgun (WGS) entry which is preliminary data.</text>
</comment>
<sequence length="75" mass="9136">MWNTYEPKCLKECLFNPVLLYMTNLLIYNINKVEEIDWRNCSCMEIMKQRSKHELTKSEHYNSNPDLIAYILTRF</sequence>
<dbReference type="OrthoDB" id="6775273at2759"/>
<evidence type="ECO:0000313" key="1">
    <source>
        <dbReference type="EMBL" id="KAF7269119.1"/>
    </source>
</evidence>
<protein>
    <submittedName>
        <fullName evidence="1">Uncharacterized protein</fullName>
    </submittedName>
</protein>
<dbReference type="AlphaFoldDB" id="A0A834HXG1"/>
<accession>A0A834HXG1</accession>